<protein>
    <submittedName>
        <fullName evidence="1">Uncharacterized protein</fullName>
    </submittedName>
</protein>
<reference evidence="2" key="1">
    <citation type="submission" date="2016-08" db="EMBL/GenBank/DDBJ databases">
        <authorList>
            <person name="Merda D."/>
            <person name="Briand M."/>
            <person name="Taghouti G."/>
            <person name="Carrere S."/>
            <person name="Gouzy J."/>
            <person name="Portier P."/>
            <person name="Jacques M.-A."/>
            <person name="Fischer-Le Saux M."/>
        </authorList>
    </citation>
    <scope>NUCLEOTIDE SEQUENCE [LARGE SCALE GENOMIC DNA]</scope>
    <source>
        <strain evidence="2">CFBP1817</strain>
    </source>
</reference>
<proteinExistence type="predicted"/>
<organism evidence="1 2">
    <name type="scientific">Xanthomonas populi</name>
    <dbReference type="NCBI Taxonomy" id="53414"/>
    <lineage>
        <taxon>Bacteria</taxon>
        <taxon>Pseudomonadati</taxon>
        <taxon>Pseudomonadota</taxon>
        <taxon>Gammaproteobacteria</taxon>
        <taxon>Lysobacterales</taxon>
        <taxon>Lysobacteraceae</taxon>
        <taxon>Xanthomonas</taxon>
    </lineage>
</organism>
<dbReference type="AlphaFoldDB" id="A0A2S7EJ18"/>
<dbReference type="EMBL" id="MDEJ01000132">
    <property type="protein sequence ID" value="PPU90162.1"/>
    <property type="molecule type" value="Genomic_DNA"/>
</dbReference>
<accession>A0A2S7EJ18</accession>
<name>A0A2S7EJ18_9XANT</name>
<evidence type="ECO:0000313" key="1">
    <source>
        <dbReference type="EMBL" id="PPU90162.1"/>
    </source>
</evidence>
<comment type="caution">
    <text evidence="1">The sequence shown here is derived from an EMBL/GenBank/DDBJ whole genome shotgun (WGS) entry which is preliminary data.</text>
</comment>
<dbReference type="Proteomes" id="UP000239939">
    <property type="component" value="Unassembled WGS sequence"/>
</dbReference>
<keyword evidence="2" id="KW-1185">Reference proteome</keyword>
<gene>
    <name evidence="1" type="ORF">XpopCFBP1817_16795</name>
</gene>
<evidence type="ECO:0000313" key="2">
    <source>
        <dbReference type="Proteomes" id="UP000239939"/>
    </source>
</evidence>
<sequence>MHDTTPREHRGRLSRHPVHAFWPHARAGADSPLVLSTVRLPTIRGLNAVLHFSRAIAGR</sequence>